<reference evidence="1 2" key="1">
    <citation type="submission" date="2020-09" db="EMBL/GenBank/DDBJ databases">
        <title>De no assembly of potato wild relative species, Solanum commersonii.</title>
        <authorList>
            <person name="Cho K."/>
        </authorList>
    </citation>
    <scope>NUCLEOTIDE SEQUENCE [LARGE SCALE GENOMIC DNA]</scope>
    <source>
        <strain evidence="1">LZ3.2</strain>
        <tissue evidence="1">Leaf</tissue>
    </source>
</reference>
<gene>
    <name evidence="1" type="ORF">H5410_045008</name>
</gene>
<dbReference type="AlphaFoldDB" id="A0A9J5XBE1"/>
<comment type="caution">
    <text evidence="1">The sequence shown here is derived from an EMBL/GenBank/DDBJ whole genome shotgun (WGS) entry which is preliminary data.</text>
</comment>
<name>A0A9J5XBE1_SOLCO</name>
<proteinExistence type="predicted"/>
<sequence length="117" mass="13123">MVMQVQDLSRKLVKWVPPWIYLETILWPDRLGSYGFYLKNSQGDLIYAKAREISNAANKQAEPVAIYVVAFGGTVGASGKSGYYKEETTTIKSHIIHILFREVNSLSDLLANEVVNS</sequence>
<organism evidence="1 2">
    <name type="scientific">Solanum commersonii</name>
    <name type="common">Commerson's wild potato</name>
    <name type="synonym">Commerson's nightshade</name>
    <dbReference type="NCBI Taxonomy" id="4109"/>
    <lineage>
        <taxon>Eukaryota</taxon>
        <taxon>Viridiplantae</taxon>
        <taxon>Streptophyta</taxon>
        <taxon>Embryophyta</taxon>
        <taxon>Tracheophyta</taxon>
        <taxon>Spermatophyta</taxon>
        <taxon>Magnoliopsida</taxon>
        <taxon>eudicotyledons</taxon>
        <taxon>Gunneridae</taxon>
        <taxon>Pentapetalae</taxon>
        <taxon>asterids</taxon>
        <taxon>lamiids</taxon>
        <taxon>Solanales</taxon>
        <taxon>Solanaceae</taxon>
        <taxon>Solanoideae</taxon>
        <taxon>Solaneae</taxon>
        <taxon>Solanum</taxon>
    </lineage>
</organism>
<evidence type="ECO:0000313" key="1">
    <source>
        <dbReference type="EMBL" id="KAG5584574.1"/>
    </source>
</evidence>
<dbReference type="EMBL" id="JACXVP010000009">
    <property type="protein sequence ID" value="KAG5584574.1"/>
    <property type="molecule type" value="Genomic_DNA"/>
</dbReference>
<dbReference type="Proteomes" id="UP000824120">
    <property type="component" value="Chromosome 9"/>
</dbReference>
<keyword evidence="2" id="KW-1185">Reference proteome</keyword>
<protein>
    <submittedName>
        <fullName evidence="1">Uncharacterized protein</fullName>
    </submittedName>
</protein>
<accession>A0A9J5XBE1</accession>
<evidence type="ECO:0000313" key="2">
    <source>
        <dbReference type="Proteomes" id="UP000824120"/>
    </source>
</evidence>